<dbReference type="EMBL" id="HE978314">
    <property type="protein sequence ID" value="CCK68121.1"/>
    <property type="molecule type" value="Genomic_DNA"/>
</dbReference>
<evidence type="ECO:0000256" key="1">
    <source>
        <dbReference type="SAM" id="MobiDB-lite"/>
    </source>
</evidence>
<dbReference type="PANTHER" id="PTHR47784">
    <property type="entry name" value="STEROL UPTAKE CONTROL PROTEIN 2"/>
    <property type="match status" value="1"/>
</dbReference>
<feature type="compositionally biased region" description="Polar residues" evidence="1">
    <location>
        <begin position="143"/>
        <end position="161"/>
    </location>
</feature>
<dbReference type="InterPro" id="IPR053157">
    <property type="entry name" value="Sterol_Uptake_Regulator"/>
</dbReference>
<dbReference type="GO" id="GO:0000978">
    <property type="term" value="F:RNA polymerase II cis-regulatory region sequence-specific DNA binding"/>
    <property type="evidence" value="ECO:0007669"/>
    <property type="project" value="EnsemblFungi"/>
</dbReference>
<dbReference type="PROSITE" id="PS00463">
    <property type="entry name" value="ZN2_CY6_FUNGAL_1"/>
    <property type="match status" value="1"/>
</dbReference>
<feature type="compositionally biased region" description="Polar residues" evidence="1">
    <location>
        <begin position="663"/>
        <end position="688"/>
    </location>
</feature>
<feature type="domain" description="Zn(2)-C6 fungal-type" evidence="2">
    <location>
        <begin position="96"/>
        <end position="126"/>
    </location>
</feature>
<sequence>MNTDKIFVDGLRTVNTGKKVTSTLTTNSTSANSSFGNRRKMDLLTFEVKRGRRTTPPSVKKRRNKEKYIELIEVDGKTVSKTSTGKRKFHNKSKTGCINCKKRRVKCDEGKPACKKCTNMSLSCVYISASTPIVKQDYVSASNSREGTPLSSGMTSSTHAPYSSVSSSSSSSVVGDKSDMADNTMGSSKSEESFNTPRASNDALPEKLKGIKTEKNDGNYSDGNTSVTPVMSGVQDNVLKSKILEGSTLHQSVPPPEEPHNGTANPQMFTQNSNLGIPRIPTNDINGMPNLAQGRTSINSLNGIGGFYNPMVENNNSNNPLSNVTQDPSALHSLLMAAAATLENSGVNMHAAPNNGFNFNLASSLFQGQGNIAAGGISNTGITNNIPSTVLDMLPQFVNGGANLMQDNGGIPNRNSVSANPLLANFNAILNRDANSQVDTQKQVQYHLNQQLQLQRHQQIQLQQSQENQLQQQQLQLQQQQFLQQLLGQDLSQQTQSSVDQSVLLSSQLQQAQAQQQLGLSPIQLPEDTFPQFNKQEGTNDGNAVNTNHKAPGSAFTTAGIGGVVYDFLRVARPKVKLQQKQAKSALRRKRWPICKRRLRRRVVKQNEDAEKGSKGEEGIEKNDPLSPTESPSAHMPLLAQMRPNLTEDALSPTAGLLDKASEQSTTNSGYSESSVKNSTAKTNNDANAQPTKVAKLLSLSTKANLNLVDMKLFHHYCTDVSLTITTAQVSVPEVWGKEVPKLAFSYPFLMHSLLAFSATHLSRTEPGLEQFISSHRLDALRLLREAVLEISQDNTDALVASALILIMDSLANATNDRTGSEENGSSVPSSAWIFHVKGAATILTAVWPLNEDSRFHDLISVDLSDLGDVINNEEGTVSELVCFDETIADLYPVDINSPYLITLAHLHKLNREINHSNFILRVFAFPALLDKTFLALLMTGDLNAMRIMRSYYKLLRGFATKVKDEVWFLEGVSQVLPQDVDEYSGGGGMHMMLDFLGGGLPSMTTTNLSDFM</sequence>
<reference evidence="4" key="2">
    <citation type="submission" date="2012-08" db="EMBL/GenBank/DDBJ databases">
        <title>Genome sequence of Kazachstania naganishii.</title>
        <authorList>
            <person name="Gordon J.L."/>
            <person name="Armisen D."/>
            <person name="Proux-Wera E."/>
            <person name="OhEigeartaigh S.S."/>
            <person name="Byrne K.P."/>
            <person name="Wolfe K.H."/>
        </authorList>
    </citation>
    <scope>NUCLEOTIDE SEQUENCE [LARGE SCALE GENOMIC DNA]</scope>
    <source>
        <strain evidence="4">ATCC MYA-139 / BCRC 22969 / CBS 8797 / CCRC 22969 / KCTC 17520 / NBRC 10181 / NCYC 3082</strain>
    </source>
</reference>
<feature type="compositionally biased region" description="Low complexity" evidence="1">
    <location>
        <begin position="163"/>
        <end position="174"/>
    </location>
</feature>
<dbReference type="GO" id="GO:0016020">
    <property type="term" value="C:membrane"/>
    <property type="evidence" value="ECO:0007669"/>
    <property type="project" value="EnsemblFungi"/>
</dbReference>
<dbReference type="AlphaFoldDB" id="J7S3Q6"/>
<protein>
    <recommendedName>
        <fullName evidence="2">Zn(2)-C6 fungal-type domain-containing protein</fullName>
    </recommendedName>
</protein>
<dbReference type="CDD" id="cd00067">
    <property type="entry name" value="GAL4"/>
    <property type="match status" value="1"/>
</dbReference>
<dbReference type="InterPro" id="IPR001138">
    <property type="entry name" value="Zn2Cys6_DnaBD"/>
</dbReference>
<dbReference type="GO" id="GO:1900436">
    <property type="term" value="P:positive regulation of filamentous growth of a population of unicellular organisms in response to starvation"/>
    <property type="evidence" value="ECO:0007669"/>
    <property type="project" value="EnsemblFungi"/>
</dbReference>
<dbReference type="PROSITE" id="PS50048">
    <property type="entry name" value="ZN2_CY6_FUNGAL_2"/>
    <property type="match status" value="1"/>
</dbReference>
<dbReference type="SUPFAM" id="SSF57701">
    <property type="entry name" value="Zn2/Cys6 DNA-binding domain"/>
    <property type="match status" value="1"/>
</dbReference>
<dbReference type="GO" id="GO:2000911">
    <property type="term" value="P:positive regulation of sterol import"/>
    <property type="evidence" value="ECO:0007669"/>
    <property type="project" value="EnsemblFungi"/>
</dbReference>
<dbReference type="Proteomes" id="UP000006310">
    <property type="component" value="Chromosome 1"/>
</dbReference>
<dbReference type="GO" id="GO:0008270">
    <property type="term" value="F:zinc ion binding"/>
    <property type="evidence" value="ECO:0007669"/>
    <property type="project" value="InterPro"/>
</dbReference>
<evidence type="ECO:0000313" key="3">
    <source>
        <dbReference type="EMBL" id="CCK68121.1"/>
    </source>
</evidence>
<dbReference type="Gene3D" id="4.10.240.10">
    <property type="entry name" value="Zn(2)-C6 fungal-type DNA-binding domain"/>
    <property type="match status" value="1"/>
</dbReference>
<name>J7S3Q6_HUIN7</name>
<feature type="region of interest" description="Disordered" evidence="1">
    <location>
        <begin position="660"/>
        <end position="688"/>
    </location>
</feature>
<dbReference type="HOGENOM" id="CLU_011669_0_0_1"/>
<keyword evidence="4" id="KW-1185">Reference proteome</keyword>
<dbReference type="RefSeq" id="XP_022462367.1">
    <property type="nucleotide sequence ID" value="XM_022608786.1"/>
</dbReference>
<dbReference type="InterPro" id="IPR021858">
    <property type="entry name" value="Fun_TF"/>
</dbReference>
<dbReference type="GO" id="GO:0070452">
    <property type="term" value="P:positive regulation of ergosterol biosynthetic process"/>
    <property type="evidence" value="ECO:0007669"/>
    <property type="project" value="EnsemblFungi"/>
</dbReference>
<feature type="compositionally biased region" description="Basic and acidic residues" evidence="1">
    <location>
        <begin position="605"/>
        <end position="624"/>
    </location>
</feature>
<feature type="compositionally biased region" description="Polar residues" evidence="1">
    <location>
        <begin position="184"/>
        <end position="199"/>
    </location>
</feature>
<gene>
    <name evidence="3" type="primary">KNAG0A04480</name>
    <name evidence="3" type="ordered locus">KNAG_0A04480</name>
</gene>
<dbReference type="eggNOG" id="ENOG502QRM1">
    <property type="taxonomic scope" value="Eukaryota"/>
</dbReference>
<dbReference type="PANTHER" id="PTHR47784:SF5">
    <property type="entry name" value="STEROL UPTAKE CONTROL PROTEIN 2"/>
    <property type="match status" value="1"/>
</dbReference>
<evidence type="ECO:0000313" key="4">
    <source>
        <dbReference type="Proteomes" id="UP000006310"/>
    </source>
</evidence>
<dbReference type="GO" id="GO:0071456">
    <property type="term" value="P:cellular response to hypoxia"/>
    <property type="evidence" value="ECO:0007669"/>
    <property type="project" value="EnsemblFungi"/>
</dbReference>
<reference evidence="3 4" key="1">
    <citation type="journal article" date="2011" name="Proc. Natl. Acad. Sci. U.S.A.">
        <title>Evolutionary erosion of yeast sex chromosomes by mating-type switching accidents.</title>
        <authorList>
            <person name="Gordon J.L."/>
            <person name="Armisen D."/>
            <person name="Proux-Wera E."/>
            <person name="Oheigeartaigh S.S."/>
            <person name="Byrne K.P."/>
            <person name="Wolfe K.H."/>
        </authorList>
    </citation>
    <scope>NUCLEOTIDE SEQUENCE [LARGE SCALE GENOMIC DNA]</scope>
    <source>
        <strain evidence="4">ATCC MYA-139 / BCRC 22969 / CBS 8797 / CCRC 22969 / KCTC 17520 / NBRC 10181 / NCYC 3082</strain>
    </source>
</reference>
<dbReference type="KEGG" id="kng:KNAG_0A04480"/>
<accession>J7S3Q6</accession>
<dbReference type="Pfam" id="PF00172">
    <property type="entry name" value="Zn_clus"/>
    <property type="match status" value="1"/>
</dbReference>
<feature type="compositionally biased region" description="Polar residues" evidence="1">
    <location>
        <begin position="262"/>
        <end position="272"/>
    </location>
</feature>
<feature type="region of interest" description="Disordered" evidence="1">
    <location>
        <begin position="249"/>
        <end position="272"/>
    </location>
</feature>
<dbReference type="STRING" id="1071383.J7S3Q6"/>
<feature type="region of interest" description="Disordered" evidence="1">
    <location>
        <begin position="603"/>
        <end position="634"/>
    </location>
</feature>
<evidence type="ECO:0000259" key="2">
    <source>
        <dbReference type="PROSITE" id="PS50048"/>
    </source>
</evidence>
<proteinExistence type="predicted"/>
<dbReference type="InterPro" id="IPR036864">
    <property type="entry name" value="Zn2-C6_fun-type_DNA-bd_sf"/>
</dbReference>
<dbReference type="GO" id="GO:0048471">
    <property type="term" value="C:perinuclear region of cytoplasm"/>
    <property type="evidence" value="ECO:0007669"/>
    <property type="project" value="EnsemblFungi"/>
</dbReference>
<dbReference type="SMART" id="SM00066">
    <property type="entry name" value="GAL4"/>
    <property type="match status" value="1"/>
</dbReference>
<organism evidence="3 4">
    <name type="scientific">Huiozyma naganishii (strain ATCC MYA-139 / BCRC 22969 / CBS 8797 / KCTC 17520 / NBRC 10181 / NCYC 3082 / Yp74L-3)</name>
    <name type="common">Yeast</name>
    <name type="synonym">Kazachstania naganishii</name>
    <dbReference type="NCBI Taxonomy" id="1071383"/>
    <lineage>
        <taxon>Eukaryota</taxon>
        <taxon>Fungi</taxon>
        <taxon>Dikarya</taxon>
        <taxon>Ascomycota</taxon>
        <taxon>Saccharomycotina</taxon>
        <taxon>Saccharomycetes</taxon>
        <taxon>Saccharomycetales</taxon>
        <taxon>Saccharomycetaceae</taxon>
        <taxon>Huiozyma</taxon>
    </lineage>
</organism>
<feature type="region of interest" description="Disordered" evidence="1">
    <location>
        <begin position="143"/>
        <end position="205"/>
    </location>
</feature>
<dbReference type="GO" id="GO:0001228">
    <property type="term" value="F:DNA-binding transcription activator activity, RNA polymerase II-specific"/>
    <property type="evidence" value="ECO:0007669"/>
    <property type="project" value="EnsemblFungi"/>
</dbReference>
<dbReference type="Pfam" id="PF11951">
    <property type="entry name" value="Fungal_trans_2"/>
    <property type="match status" value="1"/>
</dbReference>
<dbReference type="GeneID" id="34523756"/>
<dbReference type="OrthoDB" id="416217at2759"/>